<proteinExistence type="predicted"/>
<dbReference type="GO" id="GO:0043424">
    <property type="term" value="F:protein histidine kinase binding"/>
    <property type="evidence" value="ECO:0007669"/>
    <property type="project" value="InterPro"/>
</dbReference>
<evidence type="ECO:0000256" key="1">
    <source>
        <dbReference type="PROSITE-ProRule" id="PRU00110"/>
    </source>
</evidence>
<feature type="domain" description="HPt" evidence="2">
    <location>
        <begin position="38"/>
        <end position="143"/>
    </location>
</feature>
<feature type="modified residue" description="Phosphohistidine" evidence="1">
    <location>
        <position position="77"/>
    </location>
</feature>
<evidence type="ECO:0000259" key="2">
    <source>
        <dbReference type="PROSITE" id="PS50894"/>
    </source>
</evidence>
<dbReference type="OrthoDB" id="1673781at2759"/>
<dbReference type="Pfam" id="PF01627">
    <property type="entry name" value="Hpt"/>
    <property type="match status" value="1"/>
</dbReference>
<dbReference type="PROSITE" id="PS50894">
    <property type="entry name" value="HPT"/>
    <property type="match status" value="1"/>
</dbReference>
<dbReference type="CDD" id="cd00088">
    <property type="entry name" value="HPT"/>
    <property type="match status" value="1"/>
</dbReference>
<dbReference type="SUPFAM" id="SSF47226">
    <property type="entry name" value="Histidine-containing phosphotransfer domain, HPT domain"/>
    <property type="match status" value="1"/>
</dbReference>
<sequence length="155" mass="17331">MAPAENKTTANEGVETGLGDAVDMDTFNQILEMDDPGDHEFSSSLVFGFFEQVEETFESMDTALAKKDLDQLSQLGHFLKGSSATLGLVKVRDGCEKIQRYGKNENVDGSAEPDSELCLKRIREALITVKTDYQDVERTLKRYYEKSDKDMGDDD</sequence>
<dbReference type="InterPro" id="IPR045871">
    <property type="entry name" value="AHP1-5/YPD1"/>
</dbReference>
<organism evidence="3 4">
    <name type="scientific">Tolypocladium capitatum</name>
    <dbReference type="NCBI Taxonomy" id="45235"/>
    <lineage>
        <taxon>Eukaryota</taxon>
        <taxon>Fungi</taxon>
        <taxon>Dikarya</taxon>
        <taxon>Ascomycota</taxon>
        <taxon>Pezizomycotina</taxon>
        <taxon>Sordariomycetes</taxon>
        <taxon>Hypocreomycetidae</taxon>
        <taxon>Hypocreales</taxon>
        <taxon>Ophiocordycipitaceae</taxon>
        <taxon>Tolypocladium</taxon>
    </lineage>
</organism>
<gene>
    <name evidence="3" type="ORF">TCAP_04875</name>
</gene>
<dbReference type="EMBL" id="NRSZ01000795">
    <property type="protein sequence ID" value="PNY25189.1"/>
    <property type="molecule type" value="Genomic_DNA"/>
</dbReference>
<keyword evidence="1" id="KW-0597">Phosphoprotein</keyword>
<dbReference type="AlphaFoldDB" id="A0A2K3QCE9"/>
<dbReference type="PANTHER" id="PTHR28242">
    <property type="entry name" value="PHOSPHORELAY INTERMEDIATE PROTEIN YPD1"/>
    <property type="match status" value="1"/>
</dbReference>
<name>A0A2K3QCE9_9HYPO</name>
<keyword evidence="3" id="KW-0808">Transferase</keyword>
<dbReference type="InterPro" id="IPR036641">
    <property type="entry name" value="HPT_dom_sf"/>
</dbReference>
<dbReference type="Gene3D" id="1.20.120.160">
    <property type="entry name" value="HPT domain"/>
    <property type="match status" value="1"/>
</dbReference>
<protein>
    <submittedName>
        <fullName evidence="3">Histidine phosphotransferase HPT1p</fullName>
    </submittedName>
</protein>
<evidence type="ECO:0000313" key="4">
    <source>
        <dbReference type="Proteomes" id="UP000236621"/>
    </source>
</evidence>
<dbReference type="STRING" id="45235.A0A2K3QCE9"/>
<evidence type="ECO:0000313" key="3">
    <source>
        <dbReference type="EMBL" id="PNY25189.1"/>
    </source>
</evidence>
<dbReference type="GO" id="GO:0009927">
    <property type="term" value="F:histidine phosphotransfer kinase activity"/>
    <property type="evidence" value="ECO:0007669"/>
    <property type="project" value="InterPro"/>
</dbReference>
<comment type="caution">
    <text evidence="3">The sequence shown here is derived from an EMBL/GenBank/DDBJ whole genome shotgun (WGS) entry which is preliminary data.</text>
</comment>
<dbReference type="GO" id="GO:0005634">
    <property type="term" value="C:nucleus"/>
    <property type="evidence" value="ECO:0007669"/>
    <property type="project" value="TreeGrafter"/>
</dbReference>
<accession>A0A2K3QCE9</accession>
<dbReference type="Proteomes" id="UP000236621">
    <property type="component" value="Unassembled WGS sequence"/>
</dbReference>
<dbReference type="InterPro" id="IPR008207">
    <property type="entry name" value="Sig_transdc_His_kin_Hpt_dom"/>
</dbReference>
<dbReference type="GO" id="GO:0000160">
    <property type="term" value="P:phosphorelay signal transduction system"/>
    <property type="evidence" value="ECO:0007669"/>
    <property type="project" value="InterPro"/>
</dbReference>
<reference evidence="3 4" key="1">
    <citation type="submission" date="2017-08" db="EMBL/GenBank/DDBJ databases">
        <title>Harnessing the power of phylogenomics to disentangle the directionality and signatures of interkingdom host jumping in the parasitic fungal genus Tolypocladium.</title>
        <authorList>
            <person name="Quandt C.A."/>
            <person name="Patterson W."/>
            <person name="Spatafora J.W."/>
        </authorList>
    </citation>
    <scope>NUCLEOTIDE SEQUENCE [LARGE SCALE GENOMIC DNA]</scope>
    <source>
        <strain evidence="3 4">CBS 113982</strain>
    </source>
</reference>
<keyword evidence="4" id="KW-1185">Reference proteome</keyword>
<dbReference type="GO" id="GO:0005737">
    <property type="term" value="C:cytoplasm"/>
    <property type="evidence" value="ECO:0007669"/>
    <property type="project" value="TreeGrafter"/>
</dbReference>
<dbReference type="PANTHER" id="PTHR28242:SF52">
    <property type="entry name" value="PHOSPHORELAY INTERMEDIATE PROTEIN YPD1"/>
    <property type="match status" value="1"/>
</dbReference>